<evidence type="ECO:0000313" key="2">
    <source>
        <dbReference type="Proteomes" id="UP001184150"/>
    </source>
</evidence>
<reference evidence="1 2" key="1">
    <citation type="submission" date="2023-07" db="EMBL/GenBank/DDBJ databases">
        <title>Sorghum-associated microbial communities from plants grown in Nebraska, USA.</title>
        <authorList>
            <person name="Schachtman D."/>
        </authorList>
    </citation>
    <scope>NUCLEOTIDE SEQUENCE [LARGE SCALE GENOMIC DNA]</scope>
    <source>
        <strain evidence="1 2">DS1027</strain>
    </source>
</reference>
<dbReference type="EMBL" id="JAVDRD010000006">
    <property type="protein sequence ID" value="MDR6511659.1"/>
    <property type="molecule type" value="Genomic_DNA"/>
</dbReference>
<dbReference type="RefSeq" id="WP_309805458.1">
    <property type="nucleotide sequence ID" value="NZ_JAVDRD010000006.1"/>
</dbReference>
<sequence length="368" mass="39339">MTLSPLWQAREKGNLMASIMDIASVEQAIAWQADHAAANGAPATGRVVRAQLPLLASGGAVGARMAAWPGKPLEDALPLRLAGGLHNLMLTGADTRLAAVYRGELTDQAAIDALVGDLVDRFATRLLPWLDGPPQTNEAGRSASIMAGLLWLSARVGPRFVLHELGASAGVNTMMDRFAFDLGGTQAGPADSPLHLAPEWRGTGRPPQVPVDVLAIAGCDRAPIDLVDLEQALRLKSYVWAEMTERIARLDAAIALAQARRPDLVAMDAADYVDAVLAAPQPEDSTRVIYHSIVWQYLPPATQARITAGIDAAGQRATMGRRLAWLSLETDRATFRHELTVRLWPDGGAPVCLAAAHAHGAWVEWLQP</sequence>
<dbReference type="PIRSF" id="PIRSF012608">
    <property type="entry name" value="UCP012608"/>
    <property type="match status" value="1"/>
</dbReference>
<proteinExistence type="predicted"/>
<name>A0ABU1MMV7_9SPHN</name>
<protein>
    <recommendedName>
        <fullName evidence="3">DUF2332 domain-containing protein</fullName>
    </recommendedName>
</protein>
<evidence type="ECO:0008006" key="3">
    <source>
        <dbReference type="Google" id="ProtNLM"/>
    </source>
</evidence>
<keyword evidence="2" id="KW-1185">Reference proteome</keyword>
<dbReference type="Proteomes" id="UP001184150">
    <property type="component" value="Unassembled WGS sequence"/>
</dbReference>
<organism evidence="1 2">
    <name type="scientific">Novosphingobium capsulatum</name>
    <dbReference type="NCBI Taxonomy" id="13688"/>
    <lineage>
        <taxon>Bacteria</taxon>
        <taxon>Pseudomonadati</taxon>
        <taxon>Pseudomonadota</taxon>
        <taxon>Alphaproteobacteria</taxon>
        <taxon>Sphingomonadales</taxon>
        <taxon>Sphingomonadaceae</taxon>
        <taxon>Novosphingobium</taxon>
    </lineage>
</organism>
<dbReference type="InterPro" id="IPR011200">
    <property type="entry name" value="UCP012608"/>
</dbReference>
<comment type="caution">
    <text evidence="1">The sequence shown here is derived from an EMBL/GenBank/DDBJ whole genome shotgun (WGS) entry which is preliminary data.</text>
</comment>
<gene>
    <name evidence="1" type="ORF">J2792_002535</name>
</gene>
<dbReference type="Pfam" id="PF10094">
    <property type="entry name" value="DUF2332"/>
    <property type="match status" value="1"/>
</dbReference>
<evidence type="ECO:0000313" key="1">
    <source>
        <dbReference type="EMBL" id="MDR6511659.1"/>
    </source>
</evidence>
<accession>A0ABU1MMV7</accession>